<reference evidence="4" key="2">
    <citation type="submission" date="2019-09" db="UniProtKB">
        <authorList>
            <consortium name="WormBaseParasite"/>
        </authorList>
    </citation>
    <scope>IDENTIFICATION</scope>
</reference>
<evidence type="ECO:0000313" key="4">
    <source>
        <dbReference type="WBParaSite" id="HPBE_0001736201-mRNA-1"/>
    </source>
</evidence>
<dbReference type="OrthoDB" id="7976214at2759"/>
<reference evidence="2 3" key="1">
    <citation type="submission" date="2018-11" db="EMBL/GenBank/DDBJ databases">
        <authorList>
            <consortium name="Pathogen Informatics"/>
        </authorList>
    </citation>
    <scope>NUCLEOTIDE SEQUENCE [LARGE SCALE GENOMIC DNA]</scope>
</reference>
<sequence length="68" mass="7909">MSNDQQDVQQSQRRGRYSRVSRSQKKILVKLVFVDGRITHETAQIAGVIENTARSIINSYKRKGEIYR</sequence>
<accession>A0A3P8ENF2</accession>
<keyword evidence="3" id="KW-1185">Reference proteome</keyword>
<organism evidence="3 4">
    <name type="scientific">Heligmosomoides polygyrus</name>
    <name type="common">Parasitic roundworm</name>
    <dbReference type="NCBI Taxonomy" id="6339"/>
    <lineage>
        <taxon>Eukaryota</taxon>
        <taxon>Metazoa</taxon>
        <taxon>Ecdysozoa</taxon>
        <taxon>Nematoda</taxon>
        <taxon>Chromadorea</taxon>
        <taxon>Rhabditida</taxon>
        <taxon>Rhabditina</taxon>
        <taxon>Rhabditomorpha</taxon>
        <taxon>Strongyloidea</taxon>
        <taxon>Heligmosomidae</taxon>
        <taxon>Heligmosomoides</taxon>
    </lineage>
</organism>
<dbReference type="WBParaSite" id="HPBE_0001736201-mRNA-1">
    <property type="protein sequence ID" value="HPBE_0001736201-mRNA-1"/>
    <property type="gene ID" value="HPBE_0001736201"/>
</dbReference>
<accession>A0A183G6M5</accession>
<dbReference type="AlphaFoldDB" id="A0A183G6M5"/>
<feature type="compositionally biased region" description="Basic residues" evidence="1">
    <location>
        <begin position="13"/>
        <end position="22"/>
    </location>
</feature>
<dbReference type="EMBL" id="UZAH01029970">
    <property type="protein sequence ID" value="VDP08666.1"/>
    <property type="molecule type" value="Genomic_DNA"/>
</dbReference>
<dbReference type="Proteomes" id="UP000050761">
    <property type="component" value="Unassembled WGS sequence"/>
</dbReference>
<name>A0A183G6M5_HELPZ</name>
<proteinExistence type="predicted"/>
<feature type="region of interest" description="Disordered" evidence="1">
    <location>
        <begin position="1"/>
        <end position="22"/>
    </location>
</feature>
<gene>
    <name evidence="2" type="ORF">HPBE_LOCUS17361</name>
</gene>
<evidence type="ECO:0000313" key="3">
    <source>
        <dbReference type="Proteomes" id="UP000050761"/>
    </source>
</evidence>
<evidence type="ECO:0000313" key="2">
    <source>
        <dbReference type="EMBL" id="VDP08666.1"/>
    </source>
</evidence>
<evidence type="ECO:0000256" key="1">
    <source>
        <dbReference type="SAM" id="MobiDB-lite"/>
    </source>
</evidence>
<protein>
    <submittedName>
        <fullName evidence="4">Helix-turn-helix domain-containing protein</fullName>
    </submittedName>
</protein>
<feature type="compositionally biased region" description="Polar residues" evidence="1">
    <location>
        <begin position="1"/>
        <end position="12"/>
    </location>
</feature>